<evidence type="ECO:0000313" key="1">
    <source>
        <dbReference type="EMBL" id="SIO13751.1"/>
    </source>
</evidence>
<dbReference type="AlphaFoldDB" id="A0A1N6H1Q9"/>
<dbReference type="STRING" id="536979.SAMN04488055_3124"/>
<gene>
    <name evidence="1" type="ORF">SAMN04488055_3124</name>
</gene>
<accession>A0A1N6H1Q9</accession>
<evidence type="ECO:0000313" key="2">
    <source>
        <dbReference type="Proteomes" id="UP000185003"/>
    </source>
</evidence>
<dbReference type="Proteomes" id="UP000185003">
    <property type="component" value="Unassembled WGS sequence"/>
</dbReference>
<sequence length="34" mass="4126">MFIGVGRLPYKFVAFRARKEPDRLIRIYITKDRV</sequence>
<organism evidence="1 2">
    <name type="scientific">Chitinophaga niabensis</name>
    <dbReference type="NCBI Taxonomy" id="536979"/>
    <lineage>
        <taxon>Bacteria</taxon>
        <taxon>Pseudomonadati</taxon>
        <taxon>Bacteroidota</taxon>
        <taxon>Chitinophagia</taxon>
        <taxon>Chitinophagales</taxon>
        <taxon>Chitinophagaceae</taxon>
        <taxon>Chitinophaga</taxon>
    </lineage>
</organism>
<name>A0A1N6H1Q9_9BACT</name>
<dbReference type="EMBL" id="FSRA01000001">
    <property type="protein sequence ID" value="SIO13751.1"/>
    <property type="molecule type" value="Genomic_DNA"/>
</dbReference>
<proteinExistence type="predicted"/>
<reference evidence="1 2" key="1">
    <citation type="submission" date="2016-11" db="EMBL/GenBank/DDBJ databases">
        <authorList>
            <person name="Jaros S."/>
            <person name="Januszkiewicz K."/>
            <person name="Wedrychowicz H."/>
        </authorList>
    </citation>
    <scope>NUCLEOTIDE SEQUENCE [LARGE SCALE GENOMIC DNA]</scope>
    <source>
        <strain evidence="1 2">DSM 24787</strain>
    </source>
</reference>
<protein>
    <submittedName>
        <fullName evidence="1">Uncharacterized protein</fullName>
    </submittedName>
</protein>
<keyword evidence="2" id="KW-1185">Reference proteome</keyword>